<gene>
    <name evidence="2" type="ORF">ACFFUT_14650</name>
</gene>
<dbReference type="PANTHER" id="PTHR33164:SF43">
    <property type="entry name" value="HTH-TYPE TRANSCRIPTIONAL REPRESSOR YETL"/>
    <property type="match status" value="1"/>
</dbReference>
<dbReference type="InterPro" id="IPR036388">
    <property type="entry name" value="WH-like_DNA-bd_sf"/>
</dbReference>
<dbReference type="InterPro" id="IPR036390">
    <property type="entry name" value="WH_DNA-bd_sf"/>
</dbReference>
<dbReference type="SUPFAM" id="SSF46785">
    <property type="entry name" value="Winged helix' DNA-binding domain"/>
    <property type="match status" value="1"/>
</dbReference>
<organism evidence="2 3">
    <name type="scientific">Pseudohalocynthiibacter aestuariivivens</name>
    <dbReference type="NCBI Taxonomy" id="1591409"/>
    <lineage>
        <taxon>Bacteria</taxon>
        <taxon>Pseudomonadati</taxon>
        <taxon>Pseudomonadota</taxon>
        <taxon>Alphaproteobacteria</taxon>
        <taxon>Rhodobacterales</taxon>
        <taxon>Paracoccaceae</taxon>
        <taxon>Pseudohalocynthiibacter</taxon>
    </lineage>
</organism>
<evidence type="ECO:0000259" key="1">
    <source>
        <dbReference type="PROSITE" id="PS50995"/>
    </source>
</evidence>
<dbReference type="InterPro" id="IPR039422">
    <property type="entry name" value="MarR/SlyA-like"/>
</dbReference>
<dbReference type="SMART" id="SM00347">
    <property type="entry name" value="HTH_MARR"/>
    <property type="match status" value="1"/>
</dbReference>
<dbReference type="Pfam" id="PF12802">
    <property type="entry name" value="MarR_2"/>
    <property type="match status" value="1"/>
</dbReference>
<evidence type="ECO:0000313" key="3">
    <source>
        <dbReference type="Proteomes" id="UP001589683"/>
    </source>
</evidence>
<keyword evidence="3" id="KW-1185">Reference proteome</keyword>
<dbReference type="Proteomes" id="UP001589683">
    <property type="component" value="Unassembled WGS sequence"/>
</dbReference>
<dbReference type="EMBL" id="JBHMEA010000048">
    <property type="protein sequence ID" value="MFB9233027.1"/>
    <property type="molecule type" value="Genomic_DNA"/>
</dbReference>
<sequence length="151" mass="16862">MDKEQTATYFSFFTEIGILDQLVSAGLEARLPAGLLMSHFTVINHLVRVGDGGTPLALARAFQVPKTTMTHTLAGLVKHGLAEMRPNPKDKRSKQVWLTEEGRSFRKVAIATAIPVFERVSRKIPAERLAEVLPLLQELRELLDEDRDAKD</sequence>
<dbReference type="RefSeq" id="WP_213889110.1">
    <property type="nucleotide sequence ID" value="NZ_JAGFNU010000006.1"/>
</dbReference>
<name>A0ABV5JHT3_9RHOB</name>
<accession>A0ABV5JHT3</accession>
<dbReference type="PANTHER" id="PTHR33164">
    <property type="entry name" value="TRANSCRIPTIONAL REGULATOR, MARR FAMILY"/>
    <property type="match status" value="1"/>
</dbReference>
<reference evidence="2 3" key="1">
    <citation type="submission" date="2024-09" db="EMBL/GenBank/DDBJ databases">
        <authorList>
            <person name="Sun Q."/>
            <person name="Mori K."/>
        </authorList>
    </citation>
    <scope>NUCLEOTIDE SEQUENCE [LARGE SCALE GENOMIC DNA]</scope>
    <source>
        <strain evidence="2 3">CECT 8726</strain>
    </source>
</reference>
<feature type="domain" description="HTH marR-type" evidence="1">
    <location>
        <begin position="1"/>
        <end position="144"/>
    </location>
</feature>
<protein>
    <submittedName>
        <fullName evidence="2">MarR family winged helix-turn-helix transcriptional regulator</fullName>
    </submittedName>
</protein>
<proteinExistence type="predicted"/>
<comment type="caution">
    <text evidence="2">The sequence shown here is derived from an EMBL/GenBank/DDBJ whole genome shotgun (WGS) entry which is preliminary data.</text>
</comment>
<dbReference type="Gene3D" id="1.10.10.10">
    <property type="entry name" value="Winged helix-like DNA-binding domain superfamily/Winged helix DNA-binding domain"/>
    <property type="match status" value="1"/>
</dbReference>
<dbReference type="PROSITE" id="PS50995">
    <property type="entry name" value="HTH_MARR_2"/>
    <property type="match status" value="1"/>
</dbReference>
<evidence type="ECO:0000313" key="2">
    <source>
        <dbReference type="EMBL" id="MFB9233027.1"/>
    </source>
</evidence>
<dbReference type="InterPro" id="IPR000835">
    <property type="entry name" value="HTH_MarR-typ"/>
</dbReference>